<dbReference type="PANTHER" id="PTHR10635:SF0">
    <property type="entry name" value="COATOMER SUBUNIT BETA"/>
    <property type="match status" value="1"/>
</dbReference>
<feature type="compositionally biased region" description="Low complexity" evidence="1">
    <location>
        <begin position="451"/>
        <end position="469"/>
    </location>
</feature>
<dbReference type="EMBL" id="ATMH01002811">
    <property type="protein sequence ID" value="EPY32438.1"/>
    <property type="molecule type" value="Genomic_DNA"/>
</dbReference>
<evidence type="ECO:0000259" key="2">
    <source>
        <dbReference type="Pfam" id="PF01602"/>
    </source>
</evidence>
<protein>
    <submittedName>
        <fullName evidence="3">Coatomer beta subunit</fullName>
    </submittedName>
</protein>
<gene>
    <name evidence="3" type="ORF">STCU_02811</name>
</gene>
<dbReference type="GO" id="GO:0006891">
    <property type="term" value="P:intra-Golgi vesicle-mediated transport"/>
    <property type="evidence" value="ECO:0007669"/>
    <property type="project" value="TreeGrafter"/>
</dbReference>
<evidence type="ECO:0000313" key="3">
    <source>
        <dbReference type="EMBL" id="EPY32438.1"/>
    </source>
</evidence>
<comment type="caution">
    <text evidence="3">The sequence shown here is derived from an EMBL/GenBank/DDBJ whole genome shotgun (WGS) entry which is preliminary data.</text>
</comment>
<evidence type="ECO:0000313" key="4">
    <source>
        <dbReference type="Proteomes" id="UP000015354"/>
    </source>
</evidence>
<dbReference type="Pfam" id="PF01602">
    <property type="entry name" value="Adaptin_N"/>
    <property type="match status" value="1"/>
</dbReference>
<organism evidence="3 4">
    <name type="scientific">Strigomonas culicis</name>
    <dbReference type="NCBI Taxonomy" id="28005"/>
    <lineage>
        <taxon>Eukaryota</taxon>
        <taxon>Discoba</taxon>
        <taxon>Euglenozoa</taxon>
        <taxon>Kinetoplastea</taxon>
        <taxon>Metakinetoplastina</taxon>
        <taxon>Trypanosomatida</taxon>
        <taxon>Trypanosomatidae</taxon>
        <taxon>Strigomonadinae</taxon>
        <taxon>Strigomonas</taxon>
    </lineage>
</organism>
<dbReference type="OrthoDB" id="10261439at2759"/>
<feature type="domain" description="Clathrin/coatomer adaptor adaptin-like N-terminal" evidence="2">
    <location>
        <begin position="27"/>
        <end position="448"/>
    </location>
</feature>
<accession>S9UU77</accession>
<proteinExistence type="predicted"/>
<dbReference type="InterPro" id="IPR011989">
    <property type="entry name" value="ARM-like"/>
</dbReference>
<dbReference type="InterPro" id="IPR002553">
    <property type="entry name" value="Clathrin/coatomer_adapt-like_N"/>
</dbReference>
<feature type="compositionally biased region" description="Basic residues" evidence="1">
    <location>
        <begin position="470"/>
        <end position="484"/>
    </location>
</feature>
<feature type="region of interest" description="Disordered" evidence="1">
    <location>
        <begin position="443"/>
        <end position="484"/>
    </location>
</feature>
<dbReference type="PANTHER" id="PTHR10635">
    <property type="entry name" value="COATOMER SUBUNIT BETA"/>
    <property type="match status" value="1"/>
</dbReference>
<dbReference type="AlphaFoldDB" id="S9UU77"/>
<dbReference type="GO" id="GO:0006886">
    <property type="term" value="P:intracellular protein transport"/>
    <property type="evidence" value="ECO:0007669"/>
    <property type="project" value="InterPro"/>
</dbReference>
<dbReference type="GO" id="GO:0030126">
    <property type="term" value="C:COPI vesicle coat"/>
    <property type="evidence" value="ECO:0007669"/>
    <property type="project" value="TreeGrafter"/>
</dbReference>
<dbReference type="Proteomes" id="UP000015354">
    <property type="component" value="Unassembled WGS sequence"/>
</dbReference>
<reference evidence="3 4" key="1">
    <citation type="journal article" date="2013" name="PLoS ONE">
        <title>Predicting the Proteins of Angomonas deanei, Strigomonas culicis and Their Respective Endosymbionts Reveals New Aspects of the Trypanosomatidae Family.</title>
        <authorList>
            <person name="Motta M.C."/>
            <person name="Martins A.C."/>
            <person name="de Souza S.S."/>
            <person name="Catta-Preta C.M."/>
            <person name="Silva R."/>
            <person name="Klein C.C."/>
            <person name="de Almeida L.G."/>
            <person name="de Lima Cunha O."/>
            <person name="Ciapina L.P."/>
            <person name="Brocchi M."/>
            <person name="Colabardini A.C."/>
            <person name="de Araujo Lima B."/>
            <person name="Machado C.R."/>
            <person name="de Almeida Soares C.M."/>
            <person name="Probst C.M."/>
            <person name="de Menezes C.B."/>
            <person name="Thompson C.E."/>
            <person name="Bartholomeu D.C."/>
            <person name="Gradia D.F."/>
            <person name="Pavoni D.P."/>
            <person name="Grisard E.C."/>
            <person name="Fantinatti-Garboggini F."/>
            <person name="Marchini F.K."/>
            <person name="Rodrigues-Luiz G.F."/>
            <person name="Wagner G."/>
            <person name="Goldman G.H."/>
            <person name="Fietto J.L."/>
            <person name="Elias M.C."/>
            <person name="Goldman M.H."/>
            <person name="Sagot M.F."/>
            <person name="Pereira M."/>
            <person name="Stoco P.H."/>
            <person name="de Mendonca-Neto R.P."/>
            <person name="Teixeira S.M."/>
            <person name="Maciel T.E."/>
            <person name="de Oliveira Mendes T.A."/>
            <person name="Urmenyi T.P."/>
            <person name="de Souza W."/>
            <person name="Schenkman S."/>
            <person name="de Vasconcelos A.T."/>
        </authorList>
    </citation>
    <scope>NUCLEOTIDE SEQUENCE [LARGE SCALE GENOMIC DNA]</scope>
</reference>
<dbReference type="InterPro" id="IPR016460">
    <property type="entry name" value="COPB1"/>
</dbReference>
<dbReference type="SUPFAM" id="SSF48371">
    <property type="entry name" value="ARM repeat"/>
    <property type="match status" value="1"/>
</dbReference>
<dbReference type="GO" id="GO:0006888">
    <property type="term" value="P:endoplasmic reticulum to Golgi vesicle-mediated transport"/>
    <property type="evidence" value="ECO:0007669"/>
    <property type="project" value="TreeGrafter"/>
</dbReference>
<sequence>MAATEAVVSSQEVRSTLLIGIGDADRMTAKDIKEALEKGDTKARATALENMIRLHLNGESQNHMIMTVIKYITPVEDHLIKKLVLYFWEVVDRTDKDGNLLSVMILICSFLRNDLQHHPNEYVRGLTLRFLCKVKERDLVEPLIGPVLQNLKHSESYVRRNAVLAVHAIYGKFPDLMPDAPEQIEELLLDERDVSTRRNGFDMLAKCVPDRAAHFLSVFRESSDLVESGSVFLLSVVDFCQQAIRLNPYDRARYVPILFAVLQSKNPAVRFQCAATLLTLSSSPTALREATLTFVDILKTHSDNSVRLIVIEKLDEMRKRYLSVLQSAMLDILSTLPNSSTAIRQRVITFAVELVTSKNMDAFVQAVKRELGRATGDSADAASVEYKQVLVRALSTALIRRPQCGSSILPVLLDNMCDSPAVGSDVMVLVKEVLRSHPELREQTMHKLRGSSPSSPRPASCARCCGSSARTRRRPRSSRRPSSC</sequence>
<dbReference type="Gene3D" id="1.25.10.10">
    <property type="entry name" value="Leucine-rich Repeat Variant"/>
    <property type="match status" value="1"/>
</dbReference>
<name>S9UU77_9TRYP</name>
<evidence type="ECO:0000256" key="1">
    <source>
        <dbReference type="SAM" id="MobiDB-lite"/>
    </source>
</evidence>
<dbReference type="InterPro" id="IPR016024">
    <property type="entry name" value="ARM-type_fold"/>
</dbReference>
<keyword evidence="4" id="KW-1185">Reference proteome</keyword>